<keyword evidence="1" id="KW-0812">Transmembrane</keyword>
<protein>
    <recommendedName>
        <fullName evidence="4">Tat pathway signal sequence</fullName>
    </recommendedName>
</protein>
<dbReference type="EMBL" id="JBBMFT010000005">
    <property type="protein sequence ID" value="MEQ2456785.1"/>
    <property type="molecule type" value="Genomic_DNA"/>
</dbReference>
<feature type="transmembrane region" description="Helical" evidence="1">
    <location>
        <begin position="43"/>
        <end position="62"/>
    </location>
</feature>
<evidence type="ECO:0000313" key="3">
    <source>
        <dbReference type="Proteomes" id="UP001440599"/>
    </source>
</evidence>
<evidence type="ECO:0000256" key="1">
    <source>
        <dbReference type="SAM" id="Phobius"/>
    </source>
</evidence>
<evidence type="ECO:0000313" key="2">
    <source>
        <dbReference type="EMBL" id="MEQ2456785.1"/>
    </source>
</evidence>
<dbReference type="Proteomes" id="UP001440599">
    <property type="component" value="Unassembled WGS sequence"/>
</dbReference>
<gene>
    <name evidence="2" type="ORF">WMO45_09640</name>
</gene>
<accession>A0ABV1EQC3</accession>
<dbReference type="RefSeq" id="WP_349140487.1">
    <property type="nucleotide sequence ID" value="NZ_JBBMFT010000005.1"/>
</dbReference>
<keyword evidence="3" id="KW-1185">Reference proteome</keyword>
<evidence type="ECO:0008006" key="4">
    <source>
        <dbReference type="Google" id="ProtNLM"/>
    </source>
</evidence>
<comment type="caution">
    <text evidence="2">The sequence shown here is derived from an EMBL/GenBank/DDBJ whole genome shotgun (WGS) entry which is preliminary data.</text>
</comment>
<reference evidence="2 3" key="1">
    <citation type="submission" date="2024-03" db="EMBL/GenBank/DDBJ databases">
        <title>Human intestinal bacterial collection.</title>
        <authorList>
            <person name="Pauvert C."/>
            <person name="Hitch T.C.A."/>
            <person name="Clavel T."/>
        </authorList>
    </citation>
    <scope>NUCLEOTIDE SEQUENCE [LARGE SCALE GENOMIC DNA]</scope>
    <source>
        <strain evidence="2 3">CLA-AP-H34</strain>
    </source>
</reference>
<keyword evidence="1" id="KW-1133">Transmembrane helix</keyword>
<proteinExistence type="predicted"/>
<name>A0ABV1EQC3_9FIRM</name>
<keyword evidence="1" id="KW-0472">Membrane</keyword>
<organism evidence="2 3">
    <name type="scientific">Flavonifractor hominis</name>
    <dbReference type="NCBI Taxonomy" id="3133178"/>
    <lineage>
        <taxon>Bacteria</taxon>
        <taxon>Bacillati</taxon>
        <taxon>Bacillota</taxon>
        <taxon>Clostridia</taxon>
        <taxon>Eubacteriales</taxon>
        <taxon>Oscillospiraceae</taxon>
        <taxon>Flavonifractor</taxon>
    </lineage>
</organism>
<sequence length="397" mass="43577">MNSEQRYRSTLMGMTPSPVWRRDTLAAMEAAQEKRPRLRRRPMAFAATAAALALAVTGSIWWSGRTEADPADPGVALTPEPAFTATPAPAEACNDSFDVVTNLGQLAAINPSDGHLEELTQLNVYYNPIPTEDEQRALLGQLAQALGLTVTESQWTASFGENTMGRSPTLEARCADGTQLRLNGLYALDVWDAPDLDAVHEAAQQALLQDAFSGAEGETAAPAVYESTLDAYDFDGRLRTTRITVVRDPDAPLEEQLLATAFRRIESTDSALTLYLPPTGEVLTCPLRPEAEALAAFRSGDYWGAHYTANPQQARVLQVVLEYDTGPGQPYFQPVYRILYTQDYWDAVIADRMFDGVDPSPYLGAGIAYVPALETDLQPLIPYRRYFNDGLAHHFPD</sequence>